<dbReference type="InterPro" id="IPR006170">
    <property type="entry name" value="PBP/GOBP"/>
</dbReference>
<dbReference type="Pfam" id="PF01395">
    <property type="entry name" value="PBP_GOBP"/>
    <property type="match status" value="1"/>
</dbReference>
<dbReference type="SMART" id="SM00708">
    <property type="entry name" value="PhBP"/>
    <property type="match status" value="1"/>
</dbReference>
<dbReference type="FunFam" id="1.10.238.20:FF:000001">
    <property type="entry name" value="General odorant-binding protein lush"/>
    <property type="match status" value="1"/>
</dbReference>
<reference evidence="6" key="1">
    <citation type="submission" date="2019-02" db="EMBL/GenBank/DDBJ databases">
        <title>Genome of the parasitoid wasp Diachasma alloeum, an emerging model for ecological speciation and transitions to asexual reproduction.</title>
        <authorList>
            <person name="Robertson H.M."/>
            <person name="Walden K.K."/>
            <person name="Tvedte E.S."/>
            <person name="Hood G.R."/>
            <person name="Feder J.L."/>
            <person name="Forbes A.A."/>
            <person name="Logsdon J.M."/>
            <person name="Mcelroy K.E."/>
        </authorList>
    </citation>
    <scope>NUCLEOTIDE SEQUENCE [LARGE SCALE GENOMIC DNA]</scope>
    <source>
        <strain evidence="6">Michigan</strain>
    </source>
</reference>
<feature type="signal peptide" evidence="5">
    <location>
        <begin position="1"/>
        <end position="20"/>
    </location>
</feature>
<evidence type="ECO:0000313" key="7">
    <source>
        <dbReference type="Proteomes" id="UP000297026"/>
    </source>
</evidence>
<evidence type="ECO:0000256" key="2">
    <source>
        <dbReference type="ARBA" id="ARBA00008098"/>
    </source>
</evidence>
<gene>
    <name evidence="6" type="primary">Obp14</name>
    <name evidence="6" type="ORF">DALL_DALL000307</name>
</gene>
<dbReference type="OrthoDB" id="5978988at2759"/>
<dbReference type="CDD" id="cd23992">
    <property type="entry name" value="PBP_GOBP"/>
    <property type="match status" value="1"/>
</dbReference>
<keyword evidence="3" id="KW-0964">Secreted</keyword>
<protein>
    <submittedName>
        <fullName evidence="6">Odorant binding protein 14</fullName>
    </submittedName>
</protein>
<evidence type="ECO:0000313" key="6">
    <source>
        <dbReference type="EMBL" id="THK33119.1"/>
    </source>
</evidence>
<name>A0A4E0RLW9_9HYME</name>
<proteinExistence type="inferred from homology"/>
<dbReference type="EMBL" id="ML158711">
    <property type="protein sequence ID" value="THK33119.1"/>
    <property type="molecule type" value="Genomic_DNA"/>
</dbReference>
<keyword evidence="4 5" id="KW-0732">Signal</keyword>
<dbReference type="GeneID" id="107041618"/>
<dbReference type="InterPro" id="IPR036728">
    <property type="entry name" value="PBP_GOBP_sf"/>
</dbReference>
<feature type="chain" id="PRO_5020026940" evidence="5">
    <location>
        <begin position="21"/>
        <end position="139"/>
    </location>
</feature>
<dbReference type="SUPFAM" id="SSF47565">
    <property type="entry name" value="Insect pheromone/odorant-binding proteins"/>
    <property type="match status" value="1"/>
</dbReference>
<accession>A0A4E0RLW9</accession>
<evidence type="ECO:0000256" key="1">
    <source>
        <dbReference type="ARBA" id="ARBA00004613"/>
    </source>
</evidence>
<dbReference type="GO" id="GO:0007608">
    <property type="term" value="P:sensory perception of smell"/>
    <property type="evidence" value="ECO:0007669"/>
    <property type="project" value="TreeGrafter"/>
</dbReference>
<dbReference type="KEGG" id="dam:107041618"/>
<evidence type="ECO:0000256" key="5">
    <source>
        <dbReference type="SAM" id="SignalP"/>
    </source>
</evidence>
<comment type="similarity">
    <text evidence="2">Belongs to the PBP/GOBP family.</text>
</comment>
<dbReference type="Gene3D" id="1.10.238.20">
    <property type="entry name" value="Pheromone/general odorant binding protein domain"/>
    <property type="match status" value="1"/>
</dbReference>
<sequence>MVKYMLNAVVLFCLMGYLSAGEIPQEFKEVAGDIPKSCIAETGVTVDLIERARTGDLAEDGNLKCYLKCIMVNLGMISEKGLNFEKMIEMVQADMKDLAKQLSTTCKDIKPNAEGDQCQLAFDFMKCFYKGFPNDFFVL</sequence>
<dbReference type="GO" id="GO:0005549">
    <property type="term" value="F:odorant binding"/>
    <property type="evidence" value="ECO:0007669"/>
    <property type="project" value="InterPro"/>
</dbReference>
<keyword evidence="7" id="KW-1185">Reference proteome</keyword>
<evidence type="ECO:0000256" key="4">
    <source>
        <dbReference type="ARBA" id="ARBA00022729"/>
    </source>
</evidence>
<organism evidence="6 7">
    <name type="scientific">Diachasma alloeum</name>
    <dbReference type="NCBI Taxonomy" id="454923"/>
    <lineage>
        <taxon>Eukaryota</taxon>
        <taxon>Metazoa</taxon>
        <taxon>Ecdysozoa</taxon>
        <taxon>Arthropoda</taxon>
        <taxon>Hexapoda</taxon>
        <taxon>Insecta</taxon>
        <taxon>Pterygota</taxon>
        <taxon>Neoptera</taxon>
        <taxon>Endopterygota</taxon>
        <taxon>Hymenoptera</taxon>
        <taxon>Apocrita</taxon>
        <taxon>Ichneumonoidea</taxon>
        <taxon>Braconidae</taxon>
        <taxon>Opiinae</taxon>
        <taxon>Diachasma</taxon>
    </lineage>
</organism>
<comment type="subcellular location">
    <subcellularLocation>
        <location evidence="1">Secreted</location>
    </subcellularLocation>
</comment>
<dbReference type="CTD" id="677673"/>
<dbReference type="Proteomes" id="UP000297026">
    <property type="component" value="Unassembled WGS sequence"/>
</dbReference>
<dbReference type="AlphaFoldDB" id="A0A4E0RLW9"/>
<dbReference type="GO" id="GO:0005615">
    <property type="term" value="C:extracellular space"/>
    <property type="evidence" value="ECO:0007669"/>
    <property type="project" value="TreeGrafter"/>
</dbReference>
<evidence type="ECO:0000256" key="3">
    <source>
        <dbReference type="ARBA" id="ARBA00022525"/>
    </source>
</evidence>
<dbReference type="PANTHER" id="PTHR11857">
    <property type="entry name" value="ODORANT BINDING PROTEIN-RELATED"/>
    <property type="match status" value="1"/>
</dbReference>